<feature type="compositionally biased region" description="Basic and acidic residues" evidence="8">
    <location>
        <begin position="687"/>
        <end position="707"/>
    </location>
</feature>
<keyword evidence="2" id="KW-0132">Cell division</keyword>
<keyword evidence="6" id="KW-0539">Nucleus</keyword>
<feature type="compositionally biased region" description="Basic and acidic residues" evidence="8">
    <location>
        <begin position="734"/>
        <end position="746"/>
    </location>
</feature>
<dbReference type="GO" id="GO:0035825">
    <property type="term" value="P:homologous recombination"/>
    <property type="evidence" value="ECO:0007669"/>
    <property type="project" value="UniProtKB-ARBA"/>
</dbReference>
<feature type="compositionally biased region" description="Basic and acidic residues" evidence="8">
    <location>
        <begin position="868"/>
        <end position="899"/>
    </location>
</feature>
<evidence type="ECO:0000256" key="1">
    <source>
        <dbReference type="ARBA" id="ARBA00004123"/>
    </source>
</evidence>
<feature type="compositionally biased region" description="Polar residues" evidence="8">
    <location>
        <begin position="665"/>
        <end position="674"/>
    </location>
</feature>
<dbReference type="InterPro" id="IPR039776">
    <property type="entry name" value="Pds5"/>
</dbReference>
<feature type="compositionally biased region" description="Low complexity" evidence="8">
    <location>
        <begin position="848"/>
        <end position="866"/>
    </location>
</feature>
<feature type="compositionally biased region" description="Basic and acidic residues" evidence="8">
    <location>
        <begin position="382"/>
        <end position="409"/>
    </location>
</feature>
<feature type="compositionally biased region" description="Basic and acidic residues" evidence="8">
    <location>
        <begin position="715"/>
        <end position="724"/>
    </location>
</feature>
<feature type="compositionally biased region" description="Basic and acidic residues" evidence="8">
    <location>
        <begin position="941"/>
        <end position="956"/>
    </location>
</feature>
<evidence type="ECO:0000256" key="2">
    <source>
        <dbReference type="ARBA" id="ARBA00022618"/>
    </source>
</evidence>
<feature type="compositionally biased region" description="Basic and acidic residues" evidence="8">
    <location>
        <begin position="358"/>
        <end position="368"/>
    </location>
</feature>
<accession>A0A6N2K276</accession>
<evidence type="ECO:0000313" key="10">
    <source>
        <dbReference type="EMBL" id="VFU21992.1"/>
    </source>
</evidence>
<keyword evidence="3" id="KW-0227">DNA damage</keyword>
<sequence length="1031" mass="111256">MASSNSDKELEQQLLEAGTKLLNPPSSLDDLLTLLDQVENCLSKVEQSPVKSMQNAISPSQNALVTDQLFRHSNIDVKVAVASCISEITRITAPDAPYDDDQMKEVFQLIVSSFENLDDKSSRSYVKRASILETVAKVRSCVVMLDLECDALIIEMFQHFFKAVRDYHSENVLSSMETIMSLVLEESEDISVELLSPLLASVKKGDEEALPVAQKLGEKVLETCAMKVKPYLIQAVKSLGVSLDDYSDIVGSMCQEVSGTIEQEDVHAGDENKVDEEETIEVTAPKQADPANDKSPKSAVSNGVTQTREDDSLADSHSLKKQEDNHTDQLKSIDMPSNAEPVISDSEKVANTESEAEQASKKSAEKSPAKLVEPSESCPAVSEKEAVELPGDKIPDEDIPSSHKDHSVEEAISSENIKQTVSQPSSPKASEGESVPVASPSVGESPPVESVSKNGGRPKKKESLNKHCAPSSDDVPKKVSDGTGDSEVKSHKHSGKKAFAGTSSDDKTPMMTDASKKESDTTSEPEAKSLKQSSKEVGTSKKESDTASEPEAKPPKQSSKKVDTSKRESDTTGEPEAKLPKQSSKKVETSKRESDTTVEPEAKLPKQSSKKVDTSKRESDTTVEPEAKLPKQSSKKVDASKKASNTTGESEAKPLKQSSKKVDESGSNDVLSLKQSEDKKRQSRGKAASEKHATKSSTKDDDKEKTPSTKSAAKSAKEEHHSEETPVTSTKRKRGDEKGSDIKEFDENVVGSKVKVWWPKDRQFYEGTIDSFDPIKKKHKVVYTDGDEEILILKRQRFEFVGDDSESEEEEATDHPSPETSSEMPLKKRMKTSSDKSSKQGKVDASPKRGSGASSSKSKSAAAKSGGKSRESGKTGGKSVDELRVKKSDDRGKTKDHTPKSGSKSDAASKTASKSKNDNPVTSKTSKSKEDGPSTPKISRSKQETPRTGKSKHDTSKVSSSSAKGKASKSGGKSDVNGAGKLKFGSSKVKEIDDEETSTDSETVQQSAKVKTGGSSRGGSDVKSGKKRQRV</sequence>
<dbReference type="SUPFAM" id="SSF48371">
    <property type="entry name" value="ARM repeat"/>
    <property type="match status" value="1"/>
</dbReference>
<evidence type="ECO:0000256" key="8">
    <source>
        <dbReference type="SAM" id="MobiDB-lite"/>
    </source>
</evidence>
<proteinExistence type="predicted"/>
<dbReference type="Pfam" id="PF20168">
    <property type="entry name" value="PDS5"/>
    <property type="match status" value="1"/>
</dbReference>
<feature type="compositionally biased region" description="Low complexity" evidence="8">
    <location>
        <begin position="957"/>
        <end position="976"/>
    </location>
</feature>
<dbReference type="CDD" id="cd20404">
    <property type="entry name" value="Tudor_Agenet_AtEML-like"/>
    <property type="match status" value="1"/>
</dbReference>
<feature type="compositionally biased region" description="Basic and acidic residues" evidence="8">
    <location>
        <begin position="538"/>
        <end position="641"/>
    </location>
</feature>
<dbReference type="SUPFAM" id="SSF63748">
    <property type="entry name" value="Tudor/PWWP/MBT"/>
    <property type="match status" value="1"/>
</dbReference>
<dbReference type="GO" id="GO:0000785">
    <property type="term" value="C:chromatin"/>
    <property type="evidence" value="ECO:0007669"/>
    <property type="project" value="TreeGrafter"/>
</dbReference>
<dbReference type="InterPro" id="IPR002999">
    <property type="entry name" value="Tudor"/>
</dbReference>
<dbReference type="PANTHER" id="PTHR12663:SF3">
    <property type="entry name" value="SISTER CHROMATID COHESION PROTEIN PDS5 HOMOLOG C"/>
    <property type="match status" value="1"/>
</dbReference>
<dbReference type="GO" id="GO:0006281">
    <property type="term" value="P:DNA repair"/>
    <property type="evidence" value="ECO:0007669"/>
    <property type="project" value="UniProtKB-KW"/>
</dbReference>
<name>A0A6N2K276_SALVM</name>
<protein>
    <recommendedName>
        <fullName evidence="9">Tudor domain-containing protein</fullName>
    </recommendedName>
</protein>
<feature type="compositionally biased region" description="Low complexity" evidence="8">
    <location>
        <begin position="432"/>
        <end position="452"/>
    </location>
</feature>
<evidence type="ECO:0000256" key="7">
    <source>
        <dbReference type="ARBA" id="ARBA00023306"/>
    </source>
</evidence>
<dbReference type="InterPro" id="IPR016024">
    <property type="entry name" value="ARM-type_fold"/>
</dbReference>
<dbReference type="AlphaFoldDB" id="A0A6N2K276"/>
<keyword evidence="4" id="KW-0498">Mitosis</keyword>
<feature type="compositionally biased region" description="Basic and acidic residues" evidence="8">
    <location>
        <begin position="832"/>
        <end position="847"/>
    </location>
</feature>
<dbReference type="Gene3D" id="2.30.30.140">
    <property type="match status" value="1"/>
</dbReference>
<feature type="compositionally biased region" description="Basic and acidic residues" evidence="8">
    <location>
        <begin position="504"/>
        <end position="529"/>
    </location>
</feature>
<feature type="compositionally biased region" description="Low complexity" evidence="8">
    <location>
        <begin position="900"/>
        <end position="914"/>
    </location>
</feature>
<keyword evidence="5" id="KW-0234">DNA repair</keyword>
<evidence type="ECO:0000256" key="4">
    <source>
        <dbReference type="ARBA" id="ARBA00022776"/>
    </source>
</evidence>
<dbReference type="PANTHER" id="PTHR12663">
    <property type="entry name" value="ANDROGEN INDUCED INHIBITOR OF PROLIFERATION AS3 / PDS5-RELATED"/>
    <property type="match status" value="1"/>
</dbReference>
<dbReference type="GO" id="GO:0005634">
    <property type="term" value="C:nucleus"/>
    <property type="evidence" value="ECO:0007669"/>
    <property type="project" value="UniProtKB-SubCell"/>
</dbReference>
<feature type="compositionally biased region" description="Acidic residues" evidence="8">
    <location>
        <begin position="802"/>
        <end position="812"/>
    </location>
</feature>
<feature type="region of interest" description="Disordered" evidence="8">
    <location>
        <begin position="261"/>
        <end position="746"/>
    </location>
</feature>
<feature type="compositionally biased region" description="Basic and acidic residues" evidence="8">
    <location>
        <begin position="650"/>
        <end position="664"/>
    </location>
</feature>
<evidence type="ECO:0000256" key="3">
    <source>
        <dbReference type="ARBA" id="ARBA00022763"/>
    </source>
</evidence>
<gene>
    <name evidence="10" type="ORF">SVIM_LOCUS18882</name>
</gene>
<feature type="compositionally biased region" description="Basic and acidic residues" evidence="8">
    <location>
        <begin position="317"/>
        <end position="331"/>
    </location>
</feature>
<feature type="domain" description="Tudor" evidence="9">
    <location>
        <begin position="746"/>
        <end position="804"/>
    </location>
</feature>
<dbReference type="SMART" id="SM00333">
    <property type="entry name" value="TUDOR"/>
    <property type="match status" value="1"/>
</dbReference>
<evidence type="ECO:0000256" key="6">
    <source>
        <dbReference type="ARBA" id="ARBA00023242"/>
    </source>
</evidence>
<reference evidence="10" key="1">
    <citation type="submission" date="2019-03" db="EMBL/GenBank/DDBJ databases">
        <authorList>
            <person name="Mank J."/>
            <person name="Almeida P."/>
        </authorList>
    </citation>
    <scope>NUCLEOTIDE SEQUENCE</scope>
    <source>
        <strain evidence="10">78183</strain>
    </source>
</reference>
<dbReference type="EMBL" id="CAADRP010000025">
    <property type="protein sequence ID" value="VFU21992.1"/>
    <property type="molecule type" value="Genomic_DNA"/>
</dbReference>
<evidence type="ECO:0000259" key="9">
    <source>
        <dbReference type="SMART" id="SM00333"/>
    </source>
</evidence>
<evidence type="ECO:0000256" key="5">
    <source>
        <dbReference type="ARBA" id="ARBA00023204"/>
    </source>
</evidence>
<dbReference type="GO" id="GO:0007064">
    <property type="term" value="P:mitotic sister chromatid cohesion"/>
    <property type="evidence" value="ECO:0007669"/>
    <property type="project" value="InterPro"/>
</dbReference>
<comment type="subcellular location">
    <subcellularLocation>
        <location evidence="1">Nucleus</location>
    </subcellularLocation>
</comment>
<organism evidence="10">
    <name type="scientific">Salix viminalis</name>
    <name type="common">Common osier</name>
    <name type="synonym">Basket willow</name>
    <dbReference type="NCBI Taxonomy" id="40686"/>
    <lineage>
        <taxon>Eukaryota</taxon>
        <taxon>Viridiplantae</taxon>
        <taxon>Streptophyta</taxon>
        <taxon>Embryophyta</taxon>
        <taxon>Tracheophyta</taxon>
        <taxon>Spermatophyta</taxon>
        <taxon>Magnoliopsida</taxon>
        <taxon>eudicotyledons</taxon>
        <taxon>Gunneridae</taxon>
        <taxon>Pentapetalae</taxon>
        <taxon>rosids</taxon>
        <taxon>fabids</taxon>
        <taxon>Malpighiales</taxon>
        <taxon>Salicaceae</taxon>
        <taxon>Saliceae</taxon>
        <taxon>Salix</taxon>
    </lineage>
</organism>
<feature type="compositionally biased region" description="Polar residues" evidence="8">
    <location>
        <begin position="413"/>
        <end position="428"/>
    </location>
</feature>
<feature type="region of interest" description="Disordered" evidence="8">
    <location>
        <begin position="802"/>
        <end position="1031"/>
    </location>
</feature>
<dbReference type="GO" id="GO:0051301">
    <property type="term" value="P:cell division"/>
    <property type="evidence" value="ECO:0007669"/>
    <property type="project" value="UniProtKB-KW"/>
</dbReference>
<keyword evidence="7" id="KW-0131">Cell cycle</keyword>